<dbReference type="GO" id="GO:0005576">
    <property type="term" value="C:extracellular region"/>
    <property type="evidence" value="ECO:0007669"/>
    <property type="project" value="UniProtKB-SubCell"/>
</dbReference>
<keyword evidence="3" id="KW-0732">Signal</keyword>
<dbReference type="CDD" id="cd00190">
    <property type="entry name" value="Tryp_SPc"/>
    <property type="match status" value="1"/>
</dbReference>
<dbReference type="PANTHER" id="PTHR24258">
    <property type="entry name" value="SERINE PROTEASE-RELATED"/>
    <property type="match status" value="1"/>
</dbReference>
<dbReference type="InterPro" id="IPR033116">
    <property type="entry name" value="TRYPSIN_SER"/>
</dbReference>
<evidence type="ECO:0000259" key="6">
    <source>
        <dbReference type="PROSITE" id="PS50240"/>
    </source>
</evidence>
<evidence type="ECO:0000256" key="4">
    <source>
        <dbReference type="ARBA" id="ARBA00023157"/>
    </source>
</evidence>
<dbReference type="InterPro" id="IPR009003">
    <property type="entry name" value="Peptidase_S1_PA"/>
</dbReference>
<keyword evidence="8" id="KW-1185">Reference proteome</keyword>
<comment type="caution">
    <text evidence="7">The sequence shown here is derived from an EMBL/GenBank/DDBJ whole genome shotgun (WGS) entry which is preliminary data.</text>
</comment>
<dbReference type="Gene3D" id="2.40.10.10">
    <property type="entry name" value="Trypsin-like serine proteases"/>
    <property type="match status" value="1"/>
</dbReference>
<dbReference type="InterPro" id="IPR001254">
    <property type="entry name" value="Trypsin_dom"/>
</dbReference>
<dbReference type="SUPFAM" id="SSF50494">
    <property type="entry name" value="Trypsin-like serine proteases"/>
    <property type="match status" value="1"/>
</dbReference>
<reference evidence="7" key="1">
    <citation type="submission" date="2020-08" db="EMBL/GenBank/DDBJ databases">
        <title>Multicomponent nature underlies the extraordinary mechanical properties of spider dragline silk.</title>
        <authorList>
            <person name="Kono N."/>
            <person name="Nakamura H."/>
            <person name="Mori M."/>
            <person name="Yoshida Y."/>
            <person name="Ohtoshi R."/>
            <person name="Malay A.D."/>
            <person name="Moran D.A.P."/>
            <person name="Tomita M."/>
            <person name="Numata K."/>
            <person name="Arakawa K."/>
        </authorList>
    </citation>
    <scope>NUCLEOTIDE SEQUENCE</scope>
</reference>
<dbReference type="AlphaFoldDB" id="A0A8X6PFC6"/>
<dbReference type="PROSITE" id="PS00135">
    <property type="entry name" value="TRYPSIN_SER"/>
    <property type="match status" value="1"/>
</dbReference>
<evidence type="ECO:0000256" key="3">
    <source>
        <dbReference type="ARBA" id="ARBA00022729"/>
    </source>
</evidence>
<keyword evidence="7" id="KW-0472">Membrane</keyword>
<keyword evidence="7" id="KW-0645">Protease</keyword>
<accession>A0A8X6PFC6</accession>
<dbReference type="FunFam" id="2.40.10.10:FF:000054">
    <property type="entry name" value="Complement C1r subcomponent"/>
    <property type="match status" value="1"/>
</dbReference>
<keyword evidence="2" id="KW-0964">Secreted</keyword>
<evidence type="ECO:0000256" key="2">
    <source>
        <dbReference type="ARBA" id="ARBA00022525"/>
    </source>
</evidence>
<dbReference type="GO" id="GO:0006508">
    <property type="term" value="P:proteolysis"/>
    <property type="evidence" value="ECO:0007669"/>
    <property type="project" value="UniProtKB-KW"/>
</dbReference>
<name>A0A8X6PFC6_NEPPI</name>
<protein>
    <submittedName>
        <fullName evidence="7">Transmembrane protease serine 11G</fullName>
    </submittedName>
</protein>
<evidence type="ECO:0000313" key="8">
    <source>
        <dbReference type="Proteomes" id="UP000887013"/>
    </source>
</evidence>
<dbReference type="GO" id="GO:0004252">
    <property type="term" value="F:serine-type endopeptidase activity"/>
    <property type="evidence" value="ECO:0007669"/>
    <property type="project" value="InterPro"/>
</dbReference>
<dbReference type="SMART" id="SM00020">
    <property type="entry name" value="Tryp_SPc"/>
    <property type="match status" value="1"/>
</dbReference>
<evidence type="ECO:0000256" key="5">
    <source>
        <dbReference type="ARBA" id="ARBA00023180"/>
    </source>
</evidence>
<gene>
    <name evidence="7" type="primary">Tmprss11g</name>
    <name evidence="7" type="ORF">NPIL_77571</name>
</gene>
<keyword evidence="7" id="KW-0378">Hydrolase</keyword>
<proteinExistence type="predicted"/>
<dbReference type="EMBL" id="BMAW01019156">
    <property type="protein sequence ID" value="GFT61941.1"/>
    <property type="molecule type" value="Genomic_DNA"/>
</dbReference>
<dbReference type="InterPro" id="IPR043504">
    <property type="entry name" value="Peptidase_S1_PA_chymotrypsin"/>
</dbReference>
<dbReference type="OrthoDB" id="6348928at2759"/>
<keyword evidence="7" id="KW-0812">Transmembrane</keyword>
<evidence type="ECO:0000256" key="1">
    <source>
        <dbReference type="ARBA" id="ARBA00004613"/>
    </source>
</evidence>
<dbReference type="Pfam" id="PF00089">
    <property type="entry name" value="Trypsin"/>
    <property type="match status" value="1"/>
</dbReference>
<sequence>MQSSKEWFMVKRKGIQLLKIERSGAPEEKPDSAPTPADLSWMLWDGFDAMDGPTRRGPMSLKLRQLSAMPVVSNYRCNKAFRENVRGFRNQFPEGITPGLICAGFMDERGKDSCGGDSGGPLMYLYRDRWYAVGVVSFGYDCGRLGYPGVYTRVSHYLKWLNRNTRT</sequence>
<evidence type="ECO:0000313" key="7">
    <source>
        <dbReference type="EMBL" id="GFT61941.1"/>
    </source>
</evidence>
<organism evidence="7 8">
    <name type="scientific">Nephila pilipes</name>
    <name type="common">Giant wood spider</name>
    <name type="synonym">Nephila maculata</name>
    <dbReference type="NCBI Taxonomy" id="299642"/>
    <lineage>
        <taxon>Eukaryota</taxon>
        <taxon>Metazoa</taxon>
        <taxon>Ecdysozoa</taxon>
        <taxon>Arthropoda</taxon>
        <taxon>Chelicerata</taxon>
        <taxon>Arachnida</taxon>
        <taxon>Araneae</taxon>
        <taxon>Araneomorphae</taxon>
        <taxon>Entelegynae</taxon>
        <taxon>Araneoidea</taxon>
        <taxon>Nephilidae</taxon>
        <taxon>Nephila</taxon>
    </lineage>
</organism>
<dbReference type="PROSITE" id="PS50240">
    <property type="entry name" value="TRYPSIN_DOM"/>
    <property type="match status" value="1"/>
</dbReference>
<dbReference type="Proteomes" id="UP000887013">
    <property type="component" value="Unassembled WGS sequence"/>
</dbReference>
<comment type="subcellular location">
    <subcellularLocation>
        <location evidence="1">Secreted</location>
    </subcellularLocation>
</comment>
<feature type="domain" description="Peptidase S1" evidence="6">
    <location>
        <begin position="15"/>
        <end position="166"/>
    </location>
</feature>
<dbReference type="PANTHER" id="PTHR24258:SF116">
    <property type="entry name" value="FI16631P1-RELATED"/>
    <property type="match status" value="1"/>
</dbReference>
<keyword evidence="4" id="KW-1015">Disulfide bond</keyword>
<keyword evidence="5" id="KW-0325">Glycoprotein</keyword>